<accession>A0A8S1RQP9</accession>
<dbReference type="AlphaFoldDB" id="A0A8S1RQP9"/>
<evidence type="ECO:0000313" key="2">
    <source>
        <dbReference type="EMBL" id="CAD8130528.1"/>
    </source>
</evidence>
<name>A0A8S1RQP9_9CILI</name>
<keyword evidence="1" id="KW-0175">Coiled coil</keyword>
<protein>
    <submittedName>
        <fullName evidence="2">Uncharacterized protein</fullName>
    </submittedName>
</protein>
<evidence type="ECO:0000313" key="3">
    <source>
        <dbReference type="Proteomes" id="UP000692954"/>
    </source>
</evidence>
<gene>
    <name evidence="2" type="ORF">PSON_ATCC_30995.1.T2980003</name>
</gene>
<proteinExistence type="predicted"/>
<evidence type="ECO:0000256" key="1">
    <source>
        <dbReference type="SAM" id="Coils"/>
    </source>
</evidence>
<dbReference type="OrthoDB" id="309040at2759"/>
<dbReference type="Proteomes" id="UP000692954">
    <property type="component" value="Unassembled WGS sequence"/>
</dbReference>
<dbReference type="EMBL" id="CAJJDN010000298">
    <property type="protein sequence ID" value="CAD8130528.1"/>
    <property type="molecule type" value="Genomic_DNA"/>
</dbReference>
<comment type="caution">
    <text evidence="2">The sequence shown here is derived from an EMBL/GenBank/DDBJ whole genome shotgun (WGS) entry which is preliminary data.</text>
</comment>
<sequence>MNFQKFFTCQDISHEKDNIQGFCLNFGCISSRSQFCLQCAADPMKHTNCRKDLKGFGQIQLLMIKFQEYLLNLTTQLNKSFEQCKTKYEEYSKQMEKMRINLNQKFAEIKIKNEEYTIQMEKMNTQLVKLSECLIQQDYQYIKQNLQSVKEWYQYFYNQEEIIKQNQIGTSFYIQYDFLIIFTIKRIIKALNQNRYQQSSQIKRLEQEQENILQEGLIFDQQQFRNTIKINNKKTKIYTKSVEMVIGL</sequence>
<feature type="coiled-coil region" evidence="1">
    <location>
        <begin position="81"/>
        <end position="126"/>
    </location>
</feature>
<reference evidence="2" key="1">
    <citation type="submission" date="2021-01" db="EMBL/GenBank/DDBJ databases">
        <authorList>
            <consortium name="Genoscope - CEA"/>
            <person name="William W."/>
        </authorList>
    </citation>
    <scope>NUCLEOTIDE SEQUENCE</scope>
</reference>
<keyword evidence="3" id="KW-1185">Reference proteome</keyword>
<organism evidence="2 3">
    <name type="scientific">Paramecium sonneborni</name>
    <dbReference type="NCBI Taxonomy" id="65129"/>
    <lineage>
        <taxon>Eukaryota</taxon>
        <taxon>Sar</taxon>
        <taxon>Alveolata</taxon>
        <taxon>Ciliophora</taxon>
        <taxon>Intramacronucleata</taxon>
        <taxon>Oligohymenophorea</taxon>
        <taxon>Peniculida</taxon>
        <taxon>Parameciidae</taxon>
        <taxon>Paramecium</taxon>
    </lineage>
</organism>